<feature type="region of interest" description="Disordered" evidence="1">
    <location>
        <begin position="61"/>
        <end position="160"/>
    </location>
</feature>
<dbReference type="PANTHER" id="PTHR16270">
    <property type="entry name" value="HYPOTHETICAL LOC287798"/>
    <property type="match status" value="1"/>
</dbReference>
<keyword evidence="4" id="KW-1185">Reference proteome</keyword>
<feature type="transmembrane region" description="Helical" evidence="2">
    <location>
        <begin position="517"/>
        <end position="535"/>
    </location>
</feature>
<dbReference type="OrthoDB" id="8921675at2759"/>
<dbReference type="AlphaFoldDB" id="A0A401NN87"/>
<comment type="caution">
    <text evidence="3">The sequence shown here is derived from an EMBL/GenBank/DDBJ whole genome shotgun (WGS) entry which is preliminary data.</text>
</comment>
<proteinExistence type="predicted"/>
<evidence type="ECO:0000256" key="2">
    <source>
        <dbReference type="SAM" id="Phobius"/>
    </source>
</evidence>
<keyword evidence="2" id="KW-0812">Transmembrane</keyword>
<evidence type="ECO:0000256" key="1">
    <source>
        <dbReference type="SAM" id="MobiDB-lite"/>
    </source>
</evidence>
<keyword evidence="2" id="KW-0472">Membrane</keyword>
<evidence type="ECO:0000313" key="3">
    <source>
        <dbReference type="EMBL" id="GCB62355.1"/>
    </source>
</evidence>
<feature type="compositionally biased region" description="Basic and acidic residues" evidence="1">
    <location>
        <begin position="124"/>
        <end position="137"/>
    </location>
</feature>
<dbReference type="PANTHER" id="PTHR16270:SF5">
    <property type="entry name" value="HYPOTHETICAL LOC287798"/>
    <property type="match status" value="1"/>
</dbReference>
<evidence type="ECO:0000313" key="4">
    <source>
        <dbReference type="Proteomes" id="UP000288216"/>
    </source>
</evidence>
<dbReference type="EMBL" id="BFAA01001241">
    <property type="protein sequence ID" value="GCB62355.1"/>
    <property type="molecule type" value="Genomic_DNA"/>
</dbReference>
<name>A0A401NN87_SCYTO</name>
<reference evidence="3 4" key="1">
    <citation type="journal article" date="2018" name="Nat. Ecol. Evol.">
        <title>Shark genomes provide insights into elasmobranch evolution and the origin of vertebrates.</title>
        <authorList>
            <person name="Hara Y"/>
            <person name="Yamaguchi K"/>
            <person name="Onimaru K"/>
            <person name="Kadota M"/>
            <person name="Koyanagi M"/>
            <person name="Keeley SD"/>
            <person name="Tatsumi K"/>
            <person name="Tanaka K"/>
            <person name="Motone F"/>
            <person name="Kageyama Y"/>
            <person name="Nozu R"/>
            <person name="Adachi N"/>
            <person name="Nishimura O"/>
            <person name="Nakagawa R"/>
            <person name="Tanegashima C"/>
            <person name="Kiyatake I"/>
            <person name="Matsumoto R"/>
            <person name="Murakumo K"/>
            <person name="Nishida K"/>
            <person name="Terakita A"/>
            <person name="Kuratani S"/>
            <person name="Sato K"/>
            <person name="Hyodo S Kuraku.S."/>
        </authorList>
    </citation>
    <scope>NUCLEOTIDE SEQUENCE [LARGE SCALE GENOMIC DNA]</scope>
</reference>
<dbReference type="Proteomes" id="UP000288216">
    <property type="component" value="Unassembled WGS sequence"/>
</dbReference>
<dbReference type="OMA" id="TSVWHHI"/>
<feature type="compositionally biased region" description="Polar residues" evidence="1">
    <location>
        <begin position="84"/>
        <end position="106"/>
    </location>
</feature>
<gene>
    <name evidence="3" type="ORF">scyTo_0004237</name>
</gene>
<protein>
    <recommendedName>
        <fullName evidence="5">ATP synthase membrane subunit f</fullName>
    </recommendedName>
</protein>
<dbReference type="STRING" id="75743.A0A401NN87"/>
<evidence type="ECO:0008006" key="5">
    <source>
        <dbReference type="Google" id="ProtNLM"/>
    </source>
</evidence>
<organism evidence="3 4">
    <name type="scientific">Scyliorhinus torazame</name>
    <name type="common">Cloudy catshark</name>
    <name type="synonym">Catulus torazame</name>
    <dbReference type="NCBI Taxonomy" id="75743"/>
    <lineage>
        <taxon>Eukaryota</taxon>
        <taxon>Metazoa</taxon>
        <taxon>Chordata</taxon>
        <taxon>Craniata</taxon>
        <taxon>Vertebrata</taxon>
        <taxon>Chondrichthyes</taxon>
        <taxon>Elasmobranchii</taxon>
        <taxon>Galeomorphii</taxon>
        <taxon>Galeoidea</taxon>
        <taxon>Carcharhiniformes</taxon>
        <taxon>Scyliorhinidae</taxon>
        <taxon>Scyliorhinus</taxon>
    </lineage>
</organism>
<feature type="compositionally biased region" description="Basic and acidic residues" evidence="1">
    <location>
        <begin position="145"/>
        <end position="160"/>
    </location>
</feature>
<sequence length="537" mass="60684">MEHTSPGMQVCPFCGKAFKRLNAHLPHCKMARSVNGKSNSKEADTPIAIPQLELNCKSIRFPASPSKKMKVKTNSAKPVMQKEQAASTKKQNNSMGLENESWNSEQTARRKSFNESQSSQGDLMDNREQIKEKDQKSVSRTTKGRPKEAKKEMVIKTKSSEHFLKRDQDKVDLKLKSATRAKVTITQKIESHNSIKKEENNGGACSSRLPPNEKQCADLISKNIFSPKVKAVLKSEDIRTRPEFEKGTAVLDLQAHVIVPQSSCAVKTNSLHIVRRENVVPPVDIRCPTDQNEVTGGMVSNELIFEQSPITYIKTSVWHHIKDNFCAAATSAKQDFIMKVDTSVKEDDHGADVLETDHCNSFIKNHICSKIMASMRVKDLNKYEGNSRNDCVAVKKIGPCDWNTNGAVQSEYLHLLHKENGWDKCMFLSTSSRKTMRLAGRIKEPHTSLCTKTEIGMEWFPELYPGYHSIGLSMLPEQTKQLETSIRISASQCENTKGYRKHYNKYINARRGGVRDVITLLLGCATFSYIWNYYYQK</sequence>
<keyword evidence="2" id="KW-1133">Transmembrane helix</keyword>
<accession>A0A401NN87</accession>
<dbReference type="InterPro" id="IPR037694">
    <property type="entry name" value="MTNAP1"/>
</dbReference>